<organism evidence="2 3">
    <name type="scientific">Donghicola tyrosinivorans</name>
    <dbReference type="NCBI Taxonomy" id="1652492"/>
    <lineage>
        <taxon>Bacteria</taxon>
        <taxon>Pseudomonadati</taxon>
        <taxon>Pseudomonadota</taxon>
        <taxon>Alphaproteobacteria</taxon>
        <taxon>Rhodobacterales</taxon>
        <taxon>Roseobacteraceae</taxon>
        <taxon>Donghicola</taxon>
    </lineage>
</organism>
<protein>
    <recommendedName>
        <fullName evidence="4">TraB family protein</fullName>
    </recommendedName>
</protein>
<proteinExistence type="predicted"/>
<dbReference type="RefSeq" id="WP_170107976.1">
    <property type="nucleotide sequence ID" value="NZ_PVTQ01000002.1"/>
</dbReference>
<evidence type="ECO:0000313" key="3">
    <source>
        <dbReference type="Proteomes" id="UP000238392"/>
    </source>
</evidence>
<dbReference type="AlphaFoldDB" id="A0A2T0X0G8"/>
<evidence type="ECO:0000256" key="1">
    <source>
        <dbReference type="SAM" id="SignalP"/>
    </source>
</evidence>
<dbReference type="InterPro" id="IPR047111">
    <property type="entry name" value="YbaP-like"/>
</dbReference>
<accession>A0A2T0X0G8</accession>
<dbReference type="Pfam" id="PF01963">
    <property type="entry name" value="TraB_PrgY_gumN"/>
    <property type="match status" value="1"/>
</dbReference>
<dbReference type="CDD" id="cd14789">
    <property type="entry name" value="Tiki"/>
    <property type="match status" value="1"/>
</dbReference>
<name>A0A2T0X0G8_9RHOB</name>
<feature type="signal peptide" evidence="1">
    <location>
        <begin position="1"/>
        <end position="20"/>
    </location>
</feature>
<dbReference type="InterPro" id="IPR002816">
    <property type="entry name" value="TraB/PrgY/GumN_fam"/>
</dbReference>
<dbReference type="Proteomes" id="UP000238392">
    <property type="component" value="Unassembled WGS sequence"/>
</dbReference>
<evidence type="ECO:0000313" key="2">
    <source>
        <dbReference type="EMBL" id="PRY92430.1"/>
    </source>
</evidence>
<sequence>MRSILLGLISSFMLATTAAATCGNGPALTDYLSPEEYEQLTKITSETVNGSGILWHAKRGDQSLIIVGTLHISDPRHARTMAKLRPLIRRSDFVLLEATSDEEARLKDAIANEPTFVFNPDGPTLPDQLEEEVWTQLRAAMNARGIPSPLIAKMKPWYVAMLLSVPPCAMQMMATGDGGLDKLVEQIADKNQILRGPLEDWRTLFRIFESIPEDEQLDFLRLSLTPDAQSPEAFTALLDAYFREDHATAWALSTVLAYRDTTRPAEEIAEDLKITEDLLLTSRNHKWMPEILRAAETFDQSVVAVGAAHLIGQEGILSLLAAEGFSISRIPL</sequence>
<feature type="chain" id="PRO_5015686112" description="TraB family protein" evidence="1">
    <location>
        <begin position="21"/>
        <end position="332"/>
    </location>
</feature>
<dbReference type="EMBL" id="PVTQ01000002">
    <property type="protein sequence ID" value="PRY92430.1"/>
    <property type="molecule type" value="Genomic_DNA"/>
</dbReference>
<gene>
    <name evidence="2" type="ORF">CLV74_102345</name>
</gene>
<evidence type="ECO:0008006" key="4">
    <source>
        <dbReference type="Google" id="ProtNLM"/>
    </source>
</evidence>
<dbReference type="PANTHER" id="PTHR40590">
    <property type="entry name" value="CYTOPLASMIC PROTEIN-RELATED"/>
    <property type="match status" value="1"/>
</dbReference>
<comment type="caution">
    <text evidence="2">The sequence shown here is derived from an EMBL/GenBank/DDBJ whole genome shotgun (WGS) entry which is preliminary data.</text>
</comment>
<reference evidence="2 3" key="1">
    <citation type="submission" date="2018-03" db="EMBL/GenBank/DDBJ databases">
        <title>Genomic Encyclopedia of Archaeal and Bacterial Type Strains, Phase II (KMG-II): from individual species to whole genera.</title>
        <authorList>
            <person name="Goeker M."/>
        </authorList>
    </citation>
    <scope>NUCLEOTIDE SEQUENCE [LARGE SCALE GENOMIC DNA]</scope>
    <source>
        <strain evidence="2 3">DSM 100212</strain>
    </source>
</reference>
<keyword evidence="3" id="KW-1185">Reference proteome</keyword>
<keyword evidence="1" id="KW-0732">Signal</keyword>
<dbReference type="PANTHER" id="PTHR40590:SF1">
    <property type="entry name" value="CYTOPLASMIC PROTEIN"/>
    <property type="match status" value="1"/>
</dbReference>